<evidence type="ECO:0000313" key="2">
    <source>
        <dbReference type="EMBL" id="MBD3584580.1"/>
    </source>
</evidence>
<protein>
    <recommendedName>
        <fullName evidence="4">PEP-CTERM sorting domain-containing protein</fullName>
    </recommendedName>
</protein>
<proteinExistence type="predicted"/>
<comment type="caution">
    <text evidence="2">The sequence shown here is derived from an EMBL/GenBank/DDBJ whole genome shotgun (WGS) entry which is preliminary data.</text>
</comment>
<keyword evidence="1" id="KW-0732">Signal</keyword>
<evidence type="ECO:0000256" key="1">
    <source>
        <dbReference type="SAM" id="SignalP"/>
    </source>
</evidence>
<reference evidence="2 3" key="1">
    <citation type="submission" date="2020-04" db="EMBL/GenBank/DDBJ databases">
        <title>Salinimonas sp. HHU 13199.</title>
        <authorList>
            <person name="Cui X."/>
            <person name="Zhang D."/>
        </authorList>
    </citation>
    <scope>NUCLEOTIDE SEQUENCE [LARGE SCALE GENOMIC DNA]</scope>
    <source>
        <strain evidence="2 3">HHU 13199</strain>
    </source>
</reference>
<feature type="signal peptide" evidence="1">
    <location>
        <begin position="1"/>
        <end position="21"/>
    </location>
</feature>
<gene>
    <name evidence="2" type="ORF">HHX48_02385</name>
</gene>
<evidence type="ECO:0000313" key="3">
    <source>
        <dbReference type="Proteomes" id="UP000624419"/>
    </source>
</evidence>
<dbReference type="RefSeq" id="WP_191022032.1">
    <property type="nucleotide sequence ID" value="NZ_JABBXD010000001.1"/>
</dbReference>
<dbReference type="Gene3D" id="2.60.120.260">
    <property type="entry name" value="Galactose-binding domain-like"/>
    <property type="match status" value="1"/>
</dbReference>
<accession>A0ABR8LGY9</accession>
<dbReference type="EMBL" id="JABBXD010000001">
    <property type="protein sequence ID" value="MBD3584580.1"/>
    <property type="molecule type" value="Genomic_DNA"/>
</dbReference>
<feature type="chain" id="PRO_5046266648" description="PEP-CTERM sorting domain-containing protein" evidence="1">
    <location>
        <begin position="22"/>
        <end position="221"/>
    </location>
</feature>
<organism evidence="2 3">
    <name type="scientific">Salinimonas profundi</name>
    <dbReference type="NCBI Taxonomy" id="2729140"/>
    <lineage>
        <taxon>Bacteria</taxon>
        <taxon>Pseudomonadati</taxon>
        <taxon>Pseudomonadota</taxon>
        <taxon>Gammaproteobacteria</taxon>
        <taxon>Alteromonadales</taxon>
        <taxon>Alteromonadaceae</taxon>
        <taxon>Alteromonas/Salinimonas group</taxon>
        <taxon>Salinimonas</taxon>
    </lineage>
</organism>
<evidence type="ECO:0008006" key="4">
    <source>
        <dbReference type="Google" id="ProtNLM"/>
    </source>
</evidence>
<dbReference type="Proteomes" id="UP000624419">
    <property type="component" value="Unassembled WGS sequence"/>
</dbReference>
<sequence length="221" mass="23920">MNLRKAAILLALSAVWQPAYASLLTNGDFGTCTLDGWNTDSDGNSVNSGDFTILSDGGTCSARIYIDQSNIFANTLYQRIDTSTLGSTPLTLSYDFTVDSELQGQAPFTADYFTIGFGDGSGQLYNADGEFGSLFNQPDIDGPMAYQGEVTLSEELNEWDMLTLEIQLISNFDASPAWLTVNSFSLDITNEQVAVSSPATVPLLLCALGLIRRRTSNKQEC</sequence>
<keyword evidence="3" id="KW-1185">Reference proteome</keyword>
<name>A0ABR8LGY9_9ALTE</name>